<reference evidence="4" key="1">
    <citation type="journal article" date="2019" name="Int. J. Syst. Evol. Microbiol.">
        <title>The Global Catalogue of Microorganisms (GCM) 10K type strain sequencing project: providing services to taxonomists for standard genome sequencing and annotation.</title>
        <authorList>
            <consortium name="The Broad Institute Genomics Platform"/>
            <consortium name="The Broad Institute Genome Sequencing Center for Infectious Disease"/>
            <person name="Wu L."/>
            <person name="Ma J."/>
        </authorList>
    </citation>
    <scope>NUCLEOTIDE SEQUENCE [LARGE SCALE GENOMIC DNA]</scope>
    <source>
        <strain evidence="4">CGMCC 1.15277</strain>
    </source>
</reference>
<dbReference type="Gene3D" id="1.10.260.40">
    <property type="entry name" value="lambda repressor-like DNA-binding domains"/>
    <property type="match status" value="1"/>
</dbReference>
<feature type="domain" description="HTH cro/C1-type" evidence="2">
    <location>
        <begin position="23"/>
        <end position="77"/>
    </location>
</feature>
<dbReference type="InterPro" id="IPR052345">
    <property type="entry name" value="Rad_response_metalloprotease"/>
</dbReference>
<comment type="caution">
    <text evidence="3">The sequence shown here is derived from an EMBL/GenBank/DDBJ whole genome shotgun (WGS) entry which is preliminary data.</text>
</comment>
<dbReference type="PANTHER" id="PTHR43236">
    <property type="entry name" value="ANTITOXIN HIGA1"/>
    <property type="match status" value="1"/>
</dbReference>
<dbReference type="SUPFAM" id="SSF47413">
    <property type="entry name" value="lambda repressor-like DNA-binding domains"/>
    <property type="match status" value="1"/>
</dbReference>
<dbReference type="PROSITE" id="PS50943">
    <property type="entry name" value="HTH_CROC1"/>
    <property type="match status" value="1"/>
</dbReference>
<evidence type="ECO:0000256" key="1">
    <source>
        <dbReference type="ARBA" id="ARBA00007227"/>
    </source>
</evidence>
<keyword evidence="4" id="KW-1185">Reference proteome</keyword>
<evidence type="ECO:0000313" key="4">
    <source>
        <dbReference type="Proteomes" id="UP001596266"/>
    </source>
</evidence>
<dbReference type="InterPro" id="IPR010982">
    <property type="entry name" value="Lambda_DNA-bd_dom_sf"/>
</dbReference>
<dbReference type="SMART" id="SM00530">
    <property type="entry name" value="HTH_XRE"/>
    <property type="match status" value="1"/>
</dbReference>
<sequence>MTLIAPPQQGAVISQDQLVGGRIKALSELTGVSRTRLAEGVGATPAMLSKVESGNQRFPLELASALAERNALPLDFFVQTDPVVEHVVPTFRKKTRASATEQKRIVRLAREAGRLFTRASAETDYRPFDFTDDADLLEDVEQVAIEVRRAARIEPDVPVSNVTRVLERQGIAVINGLDPNNDHEADFTGVSLPTAYNRRALVAVIGHTPGAVARFTIAHEAAHCIWDLDLPSPLSSTRDHRELRAHRFAGALLLPEAAMRQRIHEHTTLRGYLPMKADYGVSVGAIIMRARDLRIITSERARSLQIQLSSLGWRDPAIEPLPVSDERPLLLKQALQRATATDSLSLAAYTGLPPELVRHWAQLDPEPQPDAATADVIDLAAARERCSNSGVSRTSSSPMTCKD</sequence>
<dbReference type="InterPro" id="IPR010359">
    <property type="entry name" value="IrrE_HExxH"/>
</dbReference>
<gene>
    <name evidence="3" type="ORF">ACFP57_01220</name>
</gene>
<proteinExistence type="inferred from homology"/>
<dbReference type="Pfam" id="PF06114">
    <property type="entry name" value="Peptidase_M78"/>
    <property type="match status" value="1"/>
</dbReference>
<dbReference type="Proteomes" id="UP001596266">
    <property type="component" value="Unassembled WGS sequence"/>
</dbReference>
<accession>A0ABW1WX47</accession>
<dbReference type="EMBL" id="JBHSUA010000006">
    <property type="protein sequence ID" value="MFC6395617.1"/>
    <property type="molecule type" value="Genomic_DNA"/>
</dbReference>
<organism evidence="3 4">
    <name type="scientific">Luteococcus sanguinis</name>
    <dbReference type="NCBI Taxonomy" id="174038"/>
    <lineage>
        <taxon>Bacteria</taxon>
        <taxon>Bacillati</taxon>
        <taxon>Actinomycetota</taxon>
        <taxon>Actinomycetes</taxon>
        <taxon>Propionibacteriales</taxon>
        <taxon>Propionibacteriaceae</taxon>
        <taxon>Luteococcus</taxon>
    </lineage>
</organism>
<comment type="similarity">
    <text evidence="1">Belongs to the short-chain fatty acyl-CoA assimilation regulator (ScfR) family.</text>
</comment>
<dbReference type="PANTHER" id="PTHR43236:SF1">
    <property type="entry name" value="BLL7220 PROTEIN"/>
    <property type="match status" value="1"/>
</dbReference>
<protein>
    <submittedName>
        <fullName evidence="3">XRE family transcriptional regulator</fullName>
    </submittedName>
</protein>
<dbReference type="CDD" id="cd00093">
    <property type="entry name" value="HTH_XRE"/>
    <property type="match status" value="1"/>
</dbReference>
<dbReference type="InterPro" id="IPR001387">
    <property type="entry name" value="Cro/C1-type_HTH"/>
</dbReference>
<dbReference type="RefSeq" id="WP_343886360.1">
    <property type="nucleotide sequence ID" value="NZ_BAAAKI010000014.1"/>
</dbReference>
<evidence type="ECO:0000259" key="2">
    <source>
        <dbReference type="PROSITE" id="PS50943"/>
    </source>
</evidence>
<evidence type="ECO:0000313" key="3">
    <source>
        <dbReference type="EMBL" id="MFC6395617.1"/>
    </source>
</evidence>
<name>A0ABW1WX47_9ACTN</name>